<dbReference type="Pfam" id="PF00248">
    <property type="entry name" value="Aldo_ket_red"/>
    <property type="match status" value="1"/>
</dbReference>
<dbReference type="InterPro" id="IPR036812">
    <property type="entry name" value="NAD(P)_OxRdtase_dom_sf"/>
</dbReference>
<proteinExistence type="inferred from homology"/>
<dbReference type="GeneID" id="54478060"/>
<dbReference type="Gene3D" id="3.20.20.100">
    <property type="entry name" value="NADP-dependent oxidoreductase domain"/>
    <property type="match status" value="1"/>
</dbReference>
<evidence type="ECO:0000313" key="8">
    <source>
        <dbReference type="Proteomes" id="UP000799767"/>
    </source>
</evidence>
<feature type="binding site" evidence="4">
    <location>
        <position position="113"/>
    </location>
    <ligand>
        <name>substrate</name>
    </ligand>
</feature>
<dbReference type="PRINTS" id="PR00069">
    <property type="entry name" value="ALDKETRDTASE"/>
</dbReference>
<dbReference type="GO" id="GO:0016491">
    <property type="term" value="F:oxidoreductase activity"/>
    <property type="evidence" value="ECO:0007669"/>
    <property type="project" value="UniProtKB-KW"/>
</dbReference>
<evidence type="ECO:0000256" key="5">
    <source>
        <dbReference type="PIRSR" id="PIRSR000097-3"/>
    </source>
</evidence>
<dbReference type="PANTHER" id="PTHR43827:SF13">
    <property type="entry name" value="ALDO_KETO REDUCTASE FAMILY PROTEIN"/>
    <property type="match status" value="1"/>
</dbReference>
<accession>A0A6A6PSL4</accession>
<dbReference type="RefSeq" id="XP_033589445.1">
    <property type="nucleotide sequence ID" value="XM_033737058.1"/>
</dbReference>
<sequence>MALSNQSTYKLPTGHAIPAIGLGVWDSPSNVTVKTCLEALKRGYRLIDTAEGYHNETEVGEALKQSGLPRDQVFITTKIYEPGEDAEATRQKLLNGINKSGGEGGYVDLLLIHNADVGARARKLIWQQLEALHKEGRIKSIGVSNFGIQHLEQLKEYATVWPPAINQLELHPWLQQREVVDWCKQNGIVLEAYCPLVRNQKANDEVLNSIAKQHDKTTAQILIRYCLQKGWIPLPKSDNPKRIQQNFDVFGWEIDAAAMKKLDAMPQEAALCYEVDNKDRS</sequence>
<dbReference type="InterPro" id="IPR020471">
    <property type="entry name" value="AKR"/>
</dbReference>
<organism evidence="7 8">
    <name type="scientific">Neohortaea acidophila</name>
    <dbReference type="NCBI Taxonomy" id="245834"/>
    <lineage>
        <taxon>Eukaryota</taxon>
        <taxon>Fungi</taxon>
        <taxon>Dikarya</taxon>
        <taxon>Ascomycota</taxon>
        <taxon>Pezizomycotina</taxon>
        <taxon>Dothideomycetes</taxon>
        <taxon>Dothideomycetidae</taxon>
        <taxon>Mycosphaerellales</taxon>
        <taxon>Teratosphaeriaceae</taxon>
        <taxon>Neohortaea</taxon>
    </lineage>
</organism>
<evidence type="ECO:0000256" key="1">
    <source>
        <dbReference type="ARBA" id="ARBA00007905"/>
    </source>
</evidence>
<dbReference type="SUPFAM" id="SSF51430">
    <property type="entry name" value="NAD(P)-linked oxidoreductase"/>
    <property type="match status" value="1"/>
</dbReference>
<dbReference type="InterPro" id="IPR023210">
    <property type="entry name" value="NADP_OxRdtase_dom"/>
</dbReference>
<evidence type="ECO:0000259" key="6">
    <source>
        <dbReference type="Pfam" id="PF00248"/>
    </source>
</evidence>
<feature type="active site" description="Proton donor" evidence="3">
    <location>
        <position position="53"/>
    </location>
</feature>
<dbReference type="EMBL" id="MU001635">
    <property type="protein sequence ID" value="KAF2482875.1"/>
    <property type="molecule type" value="Genomic_DNA"/>
</dbReference>
<reference evidence="7" key="1">
    <citation type="journal article" date="2020" name="Stud. Mycol.">
        <title>101 Dothideomycetes genomes: a test case for predicting lifestyles and emergence of pathogens.</title>
        <authorList>
            <person name="Haridas S."/>
            <person name="Albert R."/>
            <person name="Binder M."/>
            <person name="Bloem J."/>
            <person name="Labutti K."/>
            <person name="Salamov A."/>
            <person name="Andreopoulos B."/>
            <person name="Baker S."/>
            <person name="Barry K."/>
            <person name="Bills G."/>
            <person name="Bluhm B."/>
            <person name="Cannon C."/>
            <person name="Castanera R."/>
            <person name="Culley D."/>
            <person name="Daum C."/>
            <person name="Ezra D."/>
            <person name="Gonzalez J."/>
            <person name="Henrissat B."/>
            <person name="Kuo A."/>
            <person name="Liang C."/>
            <person name="Lipzen A."/>
            <person name="Lutzoni F."/>
            <person name="Magnuson J."/>
            <person name="Mondo S."/>
            <person name="Nolan M."/>
            <person name="Ohm R."/>
            <person name="Pangilinan J."/>
            <person name="Park H.-J."/>
            <person name="Ramirez L."/>
            <person name="Alfaro M."/>
            <person name="Sun H."/>
            <person name="Tritt A."/>
            <person name="Yoshinaga Y."/>
            <person name="Zwiers L.-H."/>
            <person name="Turgeon B."/>
            <person name="Goodwin S."/>
            <person name="Spatafora J."/>
            <person name="Crous P."/>
            <person name="Grigoriev I."/>
        </authorList>
    </citation>
    <scope>NUCLEOTIDE SEQUENCE</scope>
    <source>
        <strain evidence="7">CBS 113389</strain>
    </source>
</reference>
<dbReference type="InterPro" id="IPR018170">
    <property type="entry name" value="Aldo/ket_reductase_CS"/>
</dbReference>
<dbReference type="PROSITE" id="PS00062">
    <property type="entry name" value="ALDOKETO_REDUCTASE_2"/>
    <property type="match status" value="1"/>
</dbReference>
<feature type="domain" description="NADP-dependent oxidoreductase" evidence="6">
    <location>
        <begin position="22"/>
        <end position="264"/>
    </location>
</feature>
<keyword evidence="2" id="KW-0560">Oxidoreductase</keyword>
<dbReference type="PROSITE" id="PS00798">
    <property type="entry name" value="ALDOKETO_REDUCTASE_1"/>
    <property type="match status" value="1"/>
</dbReference>
<keyword evidence="8" id="KW-1185">Reference proteome</keyword>
<dbReference type="OrthoDB" id="416253at2759"/>
<dbReference type="PIRSF" id="PIRSF000097">
    <property type="entry name" value="AKR"/>
    <property type="match status" value="1"/>
</dbReference>
<dbReference type="AlphaFoldDB" id="A0A6A6PSL4"/>
<protein>
    <submittedName>
        <fullName evidence="7">NADP-dependent oxidoreductase domain-containing protein</fullName>
    </submittedName>
</protein>
<evidence type="ECO:0000256" key="2">
    <source>
        <dbReference type="ARBA" id="ARBA00023002"/>
    </source>
</evidence>
<dbReference type="Proteomes" id="UP000799767">
    <property type="component" value="Unassembled WGS sequence"/>
</dbReference>
<evidence type="ECO:0000313" key="7">
    <source>
        <dbReference type="EMBL" id="KAF2482875.1"/>
    </source>
</evidence>
<dbReference type="FunFam" id="3.20.20.100:FF:000015">
    <property type="entry name" value="Oxidoreductase, aldo/keto reductase family"/>
    <property type="match status" value="1"/>
</dbReference>
<dbReference type="PANTHER" id="PTHR43827">
    <property type="entry name" value="2,5-DIKETO-D-GLUCONIC ACID REDUCTASE"/>
    <property type="match status" value="1"/>
</dbReference>
<dbReference type="PROSITE" id="PS00063">
    <property type="entry name" value="ALDOKETO_REDUCTASE_3"/>
    <property type="match status" value="1"/>
</dbReference>
<evidence type="ECO:0000256" key="4">
    <source>
        <dbReference type="PIRSR" id="PIRSR000097-2"/>
    </source>
</evidence>
<evidence type="ECO:0000256" key="3">
    <source>
        <dbReference type="PIRSR" id="PIRSR000097-1"/>
    </source>
</evidence>
<feature type="site" description="Lowers pKa of active site Tyr" evidence="5">
    <location>
        <position position="78"/>
    </location>
</feature>
<gene>
    <name evidence="7" type="ORF">BDY17DRAFT_323651</name>
</gene>
<dbReference type="CDD" id="cd19071">
    <property type="entry name" value="AKR_AKR1-5-like"/>
    <property type="match status" value="1"/>
</dbReference>
<name>A0A6A6PSL4_9PEZI</name>
<comment type="similarity">
    <text evidence="1">Belongs to the aldo/keto reductase family.</text>
</comment>